<dbReference type="InterPro" id="IPR015943">
    <property type="entry name" value="WD40/YVTN_repeat-like_dom_sf"/>
</dbReference>
<dbReference type="InterPro" id="IPR011990">
    <property type="entry name" value="TPR-like_helical_dom_sf"/>
</dbReference>
<reference evidence="10" key="1">
    <citation type="submission" date="2015-10" db="EMBL/GenBank/DDBJ databases">
        <title>EvidentialGene: Evidence-directed Construction of Complete mRNA Transcriptomes without Genomes.</title>
        <authorList>
            <person name="Gilbert D.G."/>
        </authorList>
    </citation>
    <scope>NUCLEOTIDE SEQUENCE</scope>
</reference>
<dbReference type="Gene3D" id="1.25.40.470">
    <property type="match status" value="4"/>
</dbReference>
<evidence type="ECO:0000256" key="1">
    <source>
        <dbReference type="ARBA" id="ARBA00004138"/>
    </source>
</evidence>
<keyword evidence="3" id="KW-0853">WD repeat</keyword>
<keyword evidence="10" id="KW-0282">Flagellum</keyword>
<protein>
    <submittedName>
        <fullName evidence="10">Intraflagellar transport protein osm-1</fullName>
    </submittedName>
</protein>
<evidence type="ECO:0000313" key="10">
    <source>
        <dbReference type="EMBL" id="JAN62538.1"/>
    </source>
</evidence>
<dbReference type="Pfam" id="PF23387">
    <property type="entry name" value="TPR_IFT80_172"/>
    <property type="match status" value="1"/>
</dbReference>
<dbReference type="GO" id="GO:0030992">
    <property type="term" value="C:intraciliary transport particle B"/>
    <property type="evidence" value="ECO:0007669"/>
    <property type="project" value="TreeGrafter"/>
</dbReference>
<name>A0A0P6GKF0_9CRUS</name>
<keyword evidence="2" id="KW-0217">Developmental protein</keyword>
<comment type="subcellular location">
    <subcellularLocation>
        <location evidence="1">Cell projection</location>
        <location evidence="1">Cilium</location>
    </subcellularLocation>
</comment>
<dbReference type="GO" id="GO:0005930">
    <property type="term" value="C:axoneme"/>
    <property type="evidence" value="ECO:0007669"/>
    <property type="project" value="TreeGrafter"/>
</dbReference>
<feature type="domain" description="IFT80/172/WDR35 TPR" evidence="9">
    <location>
        <begin position="640"/>
        <end position="761"/>
    </location>
</feature>
<dbReference type="FunFam" id="1.25.40.470:FF:000021">
    <property type="entry name" value="Intraflagellar transport protein osm-1"/>
    <property type="match status" value="1"/>
</dbReference>
<proteinExistence type="inferred from homology"/>
<dbReference type="GO" id="GO:0036064">
    <property type="term" value="C:ciliary basal body"/>
    <property type="evidence" value="ECO:0007669"/>
    <property type="project" value="TreeGrafter"/>
</dbReference>
<sequence>MQIRRAKTLLPYQDGAAKTSGICWSANGQKLAVSTAERVIVLFDANGEKRDKFSTKPSDSKFGKKSYNIKGIAFSPDSTKIAIGQTDNIVFVYKIGDDWGDKKVICNKFSQTSSVTCLIWPSQGPIVLGLTDGKVRAAHVKTNKSQTLYATESFVEILASNQSGTGFISGHADGTIVRFYVAEDGTALPQGKVVIHGVAPTALVWAGTLILASGSDQKLVCYSAEGRPIQQFDYSRVKEEHEITVAVSSGCGQMVALGSFDKIRILSFNSRKRQWEESAIKEITNMYTITCLAWRSDSLYLVSSSLCGGVELMETVAKRTLWNGRVEIIYISSSQVVIKSVPNEGVAFFHPVVIRTQPGLEIETVRIMGRENYAVARTDKTLILADLRRGLVSEVPWKEPEIIQDGNKTKFHFDTPHACMVFSRGELTLIEYGVNTILERLRMEFMNPHLISVRINERRHKQGDNIKRLAYLLDLKTIGISDLVTGHSLGQISHESKIDWLEMNETGRKLLFRDQKLRLYMVDLATSTKTLLLSSCLFVEWVAGSDVIVAQSPSLLHVWYHAESSDKVQTTDIRGEVLDIVKEPGGRTTVRIQDGTMINEVTLDDQLIEFGTAIEDGDLIRALSYLERLDSHSPGSAKGLWATLAHISLDANELRIASRCYAALGDISKVRFLMETVRSSEEVAKTIKGDGFSSPLVQARMAIFQRDLSTAERIYIDQGSPDDAVRMYRQLLQWEDALRVAETYNLSDRHQIRQDYLQWLQTTCQESAAAEVYERAGDYASAVTMCLKAGLPSKAAKLMLHRDELLSDAEAVHQVVTALQRCNMYVQAGEMYQATAKLDKAFELYRKGHAYAKAIDLARQTFPGEVTFLEELWGDYLMSTHRPEQAIAHYIEAGKMTTALRAAIEAHQWEKAADILEVVGESNVETEHFQMLGRYYATVRAYEKAEKFFMKGKLPMEVVKMYISVGHWSRAYEAAKHSLPATEIKRLFNDEGQTLVKAGRFREAEQLFVAAQLIDSAVEMYRSSKNYDQLIRVISNHLPDQLSRYHLDIARQLQADGNRKSAEKHFIAANAWGDAVTMYQDCGLWEDAFRVVRAKGSPKEAAALALEWALSVGPEVGGKLLLRQGMAEECIALACDQEMFEFAVGMAQSVAPHKLKTVQRLLAIHLQSADRWKEAEEAYVKAGVAREAIEMHLSRGDWLAAEQLAEQHDPETLNQILISRAQASLDAGDFQQFETLILRAQQPLLLLQGYKETGRWQDVLRVAKEYLPNRLAALQDEYDHYVTKTQGVNAASLIAQARDWELQGEFSRSVDCYFKITLAMVNEPAKLVALWNKASELAVKFLDEDKAVVLVRNAARQLREIGQAAAAAQLYLSVDSVRDAVDILMEARDWTRARKIAQELEPDYYPRVESAYREWLRAEGKADQLADVDLNGALEMLAGQGQWDQVLQKAQKHGAELLNKYVAIYSTELIKQQRSSAALELFIKYGAPAKPQNLNIYRHLASEILLEDKNDIKSLIGLRNIFHQLVKEVTSPTINMEFERFLRLFHYTMISNTCQNVSGLEVIATKASVSLLRYADLFPADRAFYEAGMKAKAVGWDNLAFVLLNRYLDIADMIEDNGDSADATLLDNTDFEQTDIPFDKLCIPARPCVNGALKEPAKEWVLAVSLDQRIEQQLPLDERGVYEACLINWKKSSDPPATPCVLTGYPVLRQPVKFPAQGKETNREDWNRFLVAVKRWPDNRQLHETLDFIEKWCNGLPSVTSQFAF</sequence>
<dbReference type="EMBL" id="GDIQ01010702">
    <property type="protein sequence ID" value="JAN84035.1"/>
    <property type="molecule type" value="Transcribed_RNA"/>
</dbReference>
<dbReference type="OrthoDB" id="2186662at2759"/>
<evidence type="ECO:0000256" key="7">
    <source>
        <dbReference type="ARBA" id="ARBA00023273"/>
    </source>
</evidence>
<dbReference type="SMART" id="SM00320">
    <property type="entry name" value="WD40"/>
    <property type="match status" value="6"/>
</dbReference>
<dbReference type="PANTHER" id="PTHR15722">
    <property type="entry name" value="IFT140/172-RELATED"/>
    <property type="match status" value="1"/>
</dbReference>
<dbReference type="Gene3D" id="2.130.10.10">
    <property type="entry name" value="YVTN repeat-like/Quinoprotein amine dehydrogenase"/>
    <property type="match status" value="2"/>
</dbReference>
<organism evidence="10">
    <name type="scientific">Daphnia magna</name>
    <dbReference type="NCBI Taxonomy" id="35525"/>
    <lineage>
        <taxon>Eukaryota</taxon>
        <taxon>Metazoa</taxon>
        <taxon>Ecdysozoa</taxon>
        <taxon>Arthropoda</taxon>
        <taxon>Crustacea</taxon>
        <taxon>Branchiopoda</taxon>
        <taxon>Diplostraca</taxon>
        <taxon>Cladocera</taxon>
        <taxon>Anomopoda</taxon>
        <taxon>Daphniidae</taxon>
        <taxon>Daphnia</taxon>
    </lineage>
</organism>
<keyword evidence="6" id="KW-0969">Cilium</keyword>
<evidence type="ECO:0000259" key="9">
    <source>
        <dbReference type="Pfam" id="PF23387"/>
    </source>
</evidence>
<dbReference type="InterPro" id="IPR001680">
    <property type="entry name" value="WD40_rpt"/>
</dbReference>
<dbReference type="GO" id="GO:0042073">
    <property type="term" value="P:intraciliary transport"/>
    <property type="evidence" value="ECO:0007669"/>
    <property type="project" value="TreeGrafter"/>
</dbReference>
<comment type="similarity">
    <text evidence="8">Belongs to the IFT172 family.</text>
</comment>
<dbReference type="EMBL" id="GDIQ01032199">
    <property type="protein sequence ID" value="JAN62538.1"/>
    <property type="molecule type" value="Transcribed_RNA"/>
</dbReference>
<keyword evidence="4" id="KW-0677">Repeat</keyword>
<dbReference type="PANTHER" id="PTHR15722:SF2">
    <property type="entry name" value="INTRAFLAGELLAR TRANSPORT PROTEIN 172 HOMOLOG"/>
    <property type="match status" value="1"/>
</dbReference>
<evidence type="ECO:0000256" key="5">
    <source>
        <dbReference type="ARBA" id="ARBA00022803"/>
    </source>
</evidence>
<evidence type="ECO:0000256" key="2">
    <source>
        <dbReference type="ARBA" id="ARBA00022473"/>
    </source>
</evidence>
<keyword evidence="7" id="KW-0966">Cell projection</keyword>
<dbReference type="FunFam" id="2.130.10.10:FF:002910">
    <property type="entry name" value="Predicted protein"/>
    <property type="match status" value="1"/>
</dbReference>
<evidence type="ECO:0000256" key="4">
    <source>
        <dbReference type="ARBA" id="ARBA00022737"/>
    </source>
</evidence>
<dbReference type="InterPro" id="IPR056157">
    <property type="entry name" value="TPR_IFT80_172_dom"/>
</dbReference>
<accession>A0A0P6GKF0</accession>
<dbReference type="InterPro" id="IPR036322">
    <property type="entry name" value="WD40_repeat_dom_sf"/>
</dbReference>
<evidence type="ECO:0000256" key="6">
    <source>
        <dbReference type="ARBA" id="ARBA00023069"/>
    </source>
</evidence>
<dbReference type="SUPFAM" id="SSF50978">
    <property type="entry name" value="WD40 repeat-like"/>
    <property type="match status" value="2"/>
</dbReference>
<keyword evidence="5" id="KW-0802">TPR repeat</keyword>
<dbReference type="SUPFAM" id="SSF48452">
    <property type="entry name" value="TPR-like"/>
    <property type="match status" value="1"/>
</dbReference>
<evidence type="ECO:0000256" key="3">
    <source>
        <dbReference type="ARBA" id="ARBA00022574"/>
    </source>
</evidence>
<evidence type="ECO:0000256" key="8">
    <source>
        <dbReference type="ARBA" id="ARBA00038130"/>
    </source>
</evidence>